<feature type="chain" id="PRO_5043905253" description="Sulfatase N-terminal domain-containing protein" evidence="7">
    <location>
        <begin position="21"/>
        <end position="556"/>
    </location>
</feature>
<keyword evidence="3" id="KW-0479">Metal-binding</keyword>
<dbReference type="InterPro" id="IPR024607">
    <property type="entry name" value="Sulfatase_CS"/>
</dbReference>
<dbReference type="Pfam" id="PF00884">
    <property type="entry name" value="Sulfatase"/>
    <property type="match status" value="1"/>
</dbReference>
<evidence type="ECO:0000256" key="3">
    <source>
        <dbReference type="ARBA" id="ARBA00022723"/>
    </source>
</evidence>
<comment type="similarity">
    <text evidence="2">Belongs to the sulfatase family.</text>
</comment>
<evidence type="ECO:0000313" key="10">
    <source>
        <dbReference type="Proteomes" id="UP000019118"/>
    </source>
</evidence>
<feature type="domain" description="Sulfatase N-terminal" evidence="8">
    <location>
        <begin position="23"/>
        <end position="355"/>
    </location>
</feature>
<sequence length="556" mass="61971">MKRPSILILGLFNLIAICATRQPHIVVILGDDIGWNDLGFHGSSQIPTPNIDALGYNGVVLNKFYTQAICSPSRAAFLTGKYPVRFGYQGVPLSAGEDRPLPHDLELLPERLQKLGYKTHMVGKWHLSSGRKNDTPTARGFDTHFGYWNGFVGYFDYFAYQGLSADWNISETWSGLDLHHDFKPQWQYQGQYATDLFTEKSLDVLEAHNASEPLFLYLGHLAAHAGANGTELGVKNITQTDEKFGYIEDPRRRRYADVVSELDKSVGLVVKKLSDKGMLNNSIVLFLSDNGAQTIGIYENHGSNYPLKGLKFTLLEGGVRGSAVIYSPLLRKKGYINNRLMHITDLYPTFLDLAGGNPKLFNNLDGQNQWSTISKDLPSHRSEVLLNIDEKNGFSGLIGQAGRYKYLNGSYMNGTYDGALGDTGRAAETPSYDLEAVLQSAVNQAIQTVPGSVSLTLERIQQLRTQLDISGCNGKRRAADLPCLGECLFDLENDPCETENLFDRKPVVGANLKRKLRRYFSQLVPSRNRKIDLNSNPKNCNGTWFPWLDADGCERV</sequence>
<feature type="signal peptide" evidence="7">
    <location>
        <begin position="1"/>
        <end position="20"/>
    </location>
</feature>
<dbReference type="EnsemblMetazoa" id="XM_019908079.1">
    <property type="protein sequence ID" value="XP_019763638.1"/>
    <property type="gene ID" value="LOC109539982"/>
</dbReference>
<protein>
    <recommendedName>
        <fullName evidence="8">Sulfatase N-terminal domain-containing protein</fullName>
    </recommendedName>
</protein>
<evidence type="ECO:0000256" key="6">
    <source>
        <dbReference type="ARBA" id="ARBA00023180"/>
    </source>
</evidence>
<name>A0AAR5PRK6_DENPD</name>
<keyword evidence="6" id="KW-0325">Glycoprotein</keyword>
<reference evidence="9" key="2">
    <citation type="submission" date="2024-08" db="UniProtKB">
        <authorList>
            <consortium name="EnsemblMetazoa"/>
        </authorList>
    </citation>
    <scope>IDENTIFICATION</scope>
</reference>
<dbReference type="AlphaFoldDB" id="A0AAR5PRK6"/>
<evidence type="ECO:0000259" key="8">
    <source>
        <dbReference type="Pfam" id="PF00884"/>
    </source>
</evidence>
<dbReference type="GO" id="GO:0008484">
    <property type="term" value="F:sulfuric ester hydrolase activity"/>
    <property type="evidence" value="ECO:0007669"/>
    <property type="project" value="InterPro"/>
</dbReference>
<dbReference type="Proteomes" id="UP000019118">
    <property type="component" value="Unassembled WGS sequence"/>
</dbReference>
<evidence type="ECO:0000256" key="7">
    <source>
        <dbReference type="SAM" id="SignalP"/>
    </source>
</evidence>
<accession>A0AAR5PRK6</accession>
<dbReference type="KEGG" id="dpa:109539982"/>
<dbReference type="GeneID" id="109539982"/>
<dbReference type="CDD" id="cd16029">
    <property type="entry name" value="4-S"/>
    <property type="match status" value="1"/>
</dbReference>
<evidence type="ECO:0000313" key="9">
    <source>
        <dbReference type="EnsemblMetazoa" id="XP_019763638.1"/>
    </source>
</evidence>
<comment type="cofactor">
    <cofactor evidence="1">
        <name>Ca(2+)</name>
        <dbReference type="ChEBI" id="CHEBI:29108"/>
    </cofactor>
</comment>
<keyword evidence="4" id="KW-0378">Hydrolase</keyword>
<dbReference type="PROSITE" id="PS00523">
    <property type="entry name" value="SULFATASE_1"/>
    <property type="match status" value="1"/>
</dbReference>
<dbReference type="GO" id="GO:0046872">
    <property type="term" value="F:metal ion binding"/>
    <property type="evidence" value="ECO:0007669"/>
    <property type="project" value="UniProtKB-KW"/>
</dbReference>
<keyword evidence="10" id="KW-1185">Reference proteome</keyword>
<organism evidence="9 10">
    <name type="scientific">Dendroctonus ponderosae</name>
    <name type="common">Mountain pine beetle</name>
    <dbReference type="NCBI Taxonomy" id="77166"/>
    <lineage>
        <taxon>Eukaryota</taxon>
        <taxon>Metazoa</taxon>
        <taxon>Ecdysozoa</taxon>
        <taxon>Arthropoda</taxon>
        <taxon>Hexapoda</taxon>
        <taxon>Insecta</taxon>
        <taxon>Pterygota</taxon>
        <taxon>Neoptera</taxon>
        <taxon>Endopterygota</taxon>
        <taxon>Coleoptera</taxon>
        <taxon>Polyphaga</taxon>
        <taxon>Cucujiformia</taxon>
        <taxon>Curculionidae</taxon>
        <taxon>Scolytinae</taxon>
        <taxon>Dendroctonus</taxon>
    </lineage>
</organism>
<dbReference type="Gene3D" id="3.30.1120.10">
    <property type="match status" value="1"/>
</dbReference>
<keyword evidence="7" id="KW-0732">Signal</keyword>
<evidence type="ECO:0000256" key="1">
    <source>
        <dbReference type="ARBA" id="ARBA00001913"/>
    </source>
</evidence>
<dbReference type="SUPFAM" id="SSF53649">
    <property type="entry name" value="Alkaline phosphatase-like"/>
    <property type="match status" value="1"/>
</dbReference>
<dbReference type="PANTHER" id="PTHR10342">
    <property type="entry name" value="ARYLSULFATASE"/>
    <property type="match status" value="1"/>
</dbReference>
<dbReference type="InterPro" id="IPR000917">
    <property type="entry name" value="Sulfatase_N"/>
</dbReference>
<evidence type="ECO:0000256" key="2">
    <source>
        <dbReference type="ARBA" id="ARBA00008779"/>
    </source>
</evidence>
<evidence type="ECO:0000256" key="4">
    <source>
        <dbReference type="ARBA" id="ARBA00022801"/>
    </source>
</evidence>
<dbReference type="PROSITE" id="PS00149">
    <property type="entry name" value="SULFATASE_2"/>
    <property type="match status" value="1"/>
</dbReference>
<dbReference type="InterPro" id="IPR047115">
    <property type="entry name" value="ARSB"/>
</dbReference>
<evidence type="ECO:0000256" key="5">
    <source>
        <dbReference type="ARBA" id="ARBA00022837"/>
    </source>
</evidence>
<proteinExistence type="inferred from homology"/>
<dbReference type="InterPro" id="IPR017850">
    <property type="entry name" value="Alkaline_phosphatase_core_sf"/>
</dbReference>
<dbReference type="PANTHER" id="PTHR10342:SF273">
    <property type="entry name" value="RE14504P"/>
    <property type="match status" value="1"/>
</dbReference>
<keyword evidence="5" id="KW-0106">Calcium</keyword>
<reference evidence="10" key="1">
    <citation type="journal article" date="2013" name="Genome Biol.">
        <title>Draft genome of the mountain pine beetle, Dendroctonus ponderosae Hopkins, a major forest pest.</title>
        <authorList>
            <person name="Keeling C.I."/>
            <person name="Yuen M.M."/>
            <person name="Liao N.Y."/>
            <person name="Docking T.R."/>
            <person name="Chan S.K."/>
            <person name="Taylor G.A."/>
            <person name="Palmquist D.L."/>
            <person name="Jackman S.D."/>
            <person name="Nguyen A."/>
            <person name="Li M."/>
            <person name="Henderson H."/>
            <person name="Janes J.K."/>
            <person name="Zhao Y."/>
            <person name="Pandoh P."/>
            <person name="Moore R."/>
            <person name="Sperling F.A."/>
            <person name="Huber D.P."/>
            <person name="Birol I."/>
            <person name="Jones S.J."/>
            <person name="Bohlmann J."/>
        </authorList>
    </citation>
    <scope>NUCLEOTIDE SEQUENCE</scope>
</reference>
<dbReference type="Gene3D" id="3.40.720.10">
    <property type="entry name" value="Alkaline Phosphatase, subunit A"/>
    <property type="match status" value="1"/>
</dbReference>